<proteinExistence type="predicted"/>
<organism evidence="3">
    <name type="scientific">Onchocerca ochengi</name>
    <name type="common">Filarial nematode worm</name>
    <dbReference type="NCBI Taxonomy" id="42157"/>
    <lineage>
        <taxon>Eukaryota</taxon>
        <taxon>Metazoa</taxon>
        <taxon>Ecdysozoa</taxon>
        <taxon>Nematoda</taxon>
        <taxon>Chromadorea</taxon>
        <taxon>Rhabditida</taxon>
        <taxon>Spirurina</taxon>
        <taxon>Spiruromorpha</taxon>
        <taxon>Filarioidea</taxon>
        <taxon>Onchocercidae</taxon>
        <taxon>Onchocerca</taxon>
    </lineage>
</organism>
<dbReference type="AlphaFoldDB" id="A0A182EVX1"/>
<accession>A0A182EVX1</accession>
<gene>
    <name evidence="1" type="ORF">NOO_LOCUS12315</name>
</gene>
<dbReference type="EMBL" id="UYRW01010284">
    <property type="protein sequence ID" value="VDM98635.1"/>
    <property type="molecule type" value="Genomic_DNA"/>
</dbReference>
<evidence type="ECO:0000313" key="3">
    <source>
        <dbReference type="WBParaSite" id="nOo.2.0.1.t12315-RA"/>
    </source>
</evidence>
<sequence>ISAKKSMFIFEFFLRIEWARSLAIRDLYLSNSCIGDEGEQAVSMTANNARIRFVYNVLPAASSASFCQEVNWKTVMIFDRRLPLIFRFSRRPGAVWVSLIQDKVSSIKAVADFDDASFSAVDEFWSLDWMVQLCIGRESVADGSSLIADELMVSTLVDIESPLILAALMVGIFQRSLPPLLVICSCTDLAVQKGSLLYGHPIVAEVIH</sequence>
<reference evidence="3" key="1">
    <citation type="submission" date="2016-06" db="UniProtKB">
        <authorList>
            <consortium name="WormBaseParasite"/>
        </authorList>
    </citation>
    <scope>IDENTIFICATION</scope>
</reference>
<evidence type="ECO:0000313" key="1">
    <source>
        <dbReference type="EMBL" id="VDM98635.1"/>
    </source>
</evidence>
<protein>
    <submittedName>
        <fullName evidence="3">RNase_PH domain-containing protein</fullName>
    </submittedName>
</protein>
<evidence type="ECO:0000313" key="2">
    <source>
        <dbReference type="Proteomes" id="UP000271087"/>
    </source>
</evidence>
<dbReference type="WBParaSite" id="nOo.2.0.1.t12315-RA">
    <property type="protein sequence ID" value="nOo.2.0.1.t12315-RA"/>
    <property type="gene ID" value="nOo.2.0.1.g12315"/>
</dbReference>
<dbReference type="Proteomes" id="UP000271087">
    <property type="component" value="Unassembled WGS sequence"/>
</dbReference>
<reference evidence="1 2" key="2">
    <citation type="submission" date="2018-08" db="EMBL/GenBank/DDBJ databases">
        <authorList>
            <person name="Laetsch R D."/>
            <person name="Stevens L."/>
            <person name="Kumar S."/>
            <person name="Blaxter L. M."/>
        </authorList>
    </citation>
    <scope>NUCLEOTIDE SEQUENCE [LARGE SCALE GENOMIC DNA]</scope>
</reference>
<name>A0A182EVX1_ONCOC</name>
<keyword evidence="2" id="KW-1185">Reference proteome</keyword>